<organism evidence="1 2">
    <name type="scientific">Rhizodiscina lignyota</name>
    <dbReference type="NCBI Taxonomy" id="1504668"/>
    <lineage>
        <taxon>Eukaryota</taxon>
        <taxon>Fungi</taxon>
        <taxon>Dikarya</taxon>
        <taxon>Ascomycota</taxon>
        <taxon>Pezizomycotina</taxon>
        <taxon>Dothideomycetes</taxon>
        <taxon>Pleosporomycetidae</taxon>
        <taxon>Aulographales</taxon>
        <taxon>Rhizodiscinaceae</taxon>
        <taxon>Rhizodiscina</taxon>
    </lineage>
</organism>
<name>A0A9P4II35_9PEZI</name>
<keyword evidence="2" id="KW-1185">Reference proteome</keyword>
<evidence type="ECO:0000313" key="1">
    <source>
        <dbReference type="EMBL" id="KAF2099690.1"/>
    </source>
</evidence>
<gene>
    <name evidence="1" type="ORF">NA57DRAFT_75194</name>
</gene>
<dbReference type="InterPro" id="IPR036866">
    <property type="entry name" value="RibonucZ/Hydroxyglut_hydro"/>
</dbReference>
<dbReference type="OrthoDB" id="4311043at2759"/>
<comment type="caution">
    <text evidence="1">The sequence shown here is derived from an EMBL/GenBank/DDBJ whole genome shotgun (WGS) entry which is preliminary data.</text>
</comment>
<protein>
    <recommendedName>
        <fullName evidence="3">Metallo-beta-lactamase domain-containing protein</fullName>
    </recommendedName>
</protein>
<evidence type="ECO:0000313" key="2">
    <source>
        <dbReference type="Proteomes" id="UP000799772"/>
    </source>
</evidence>
<dbReference type="PANTHER" id="PTHR43546:SF3">
    <property type="entry name" value="UPF0173 METAL-DEPENDENT HYDROLASE MJ1163"/>
    <property type="match status" value="1"/>
</dbReference>
<proteinExistence type="predicted"/>
<dbReference type="Gene3D" id="3.60.15.10">
    <property type="entry name" value="Ribonuclease Z/Hydroxyacylglutathione hydrolase-like"/>
    <property type="match status" value="1"/>
</dbReference>
<dbReference type="AlphaFoldDB" id="A0A9P4II35"/>
<sequence>MNGNNEGTSTIEWFGASTFRLKTNGIIIFLDTWLERPSSVPSFLSIDDVTECDYIFISHAHFDHLPGSDRMAKRTGAIVISNGEAINVMKAAGVPEEQLVPVAGGERIPLFTKADREEAKRSEQGKFGPPEPDVSKAAASVHVWPSLHCLMPGEPGVHPEFIDTATEYHGAGSPYACTLDITKIMKHMFVDGAQKMSPEDLAKVPPNMKPIIEFLRDTDKNKYSHFDGGQLAFNFLLGDKTLFWNSLLGGYEGVFKEIQPQPDIAIMGIAGRGNINGRPFDGSAAQCGTNIVRWIGEPKTMVWCLHDEMPFEPKRTITTAATEMVERETKSKIWSLDHAKAYKF</sequence>
<accession>A0A9P4II35</accession>
<reference evidence="1" key="1">
    <citation type="journal article" date="2020" name="Stud. Mycol.">
        <title>101 Dothideomycetes genomes: a test case for predicting lifestyles and emergence of pathogens.</title>
        <authorList>
            <person name="Haridas S."/>
            <person name="Albert R."/>
            <person name="Binder M."/>
            <person name="Bloem J."/>
            <person name="Labutti K."/>
            <person name="Salamov A."/>
            <person name="Andreopoulos B."/>
            <person name="Baker S."/>
            <person name="Barry K."/>
            <person name="Bills G."/>
            <person name="Bluhm B."/>
            <person name="Cannon C."/>
            <person name="Castanera R."/>
            <person name="Culley D."/>
            <person name="Daum C."/>
            <person name="Ezra D."/>
            <person name="Gonzalez J."/>
            <person name="Henrissat B."/>
            <person name="Kuo A."/>
            <person name="Liang C."/>
            <person name="Lipzen A."/>
            <person name="Lutzoni F."/>
            <person name="Magnuson J."/>
            <person name="Mondo S."/>
            <person name="Nolan M."/>
            <person name="Ohm R."/>
            <person name="Pangilinan J."/>
            <person name="Park H.-J."/>
            <person name="Ramirez L."/>
            <person name="Alfaro M."/>
            <person name="Sun H."/>
            <person name="Tritt A."/>
            <person name="Yoshinaga Y."/>
            <person name="Zwiers L.-H."/>
            <person name="Turgeon B."/>
            <person name="Goodwin S."/>
            <person name="Spatafora J."/>
            <person name="Crous P."/>
            <person name="Grigoriev I."/>
        </authorList>
    </citation>
    <scope>NUCLEOTIDE SEQUENCE</scope>
    <source>
        <strain evidence="1">CBS 133067</strain>
    </source>
</reference>
<dbReference type="PANTHER" id="PTHR43546">
    <property type="entry name" value="UPF0173 METAL-DEPENDENT HYDROLASE MJ1163-RELATED"/>
    <property type="match status" value="1"/>
</dbReference>
<dbReference type="InterPro" id="IPR050114">
    <property type="entry name" value="UPF0173_UPF0282_UlaG_hydrolase"/>
</dbReference>
<dbReference type="Pfam" id="PF13483">
    <property type="entry name" value="Lactamase_B_3"/>
    <property type="match status" value="1"/>
</dbReference>
<dbReference type="EMBL" id="ML978125">
    <property type="protein sequence ID" value="KAF2099690.1"/>
    <property type="molecule type" value="Genomic_DNA"/>
</dbReference>
<evidence type="ECO:0008006" key="3">
    <source>
        <dbReference type="Google" id="ProtNLM"/>
    </source>
</evidence>
<dbReference type="SUPFAM" id="SSF56281">
    <property type="entry name" value="Metallo-hydrolase/oxidoreductase"/>
    <property type="match status" value="1"/>
</dbReference>
<dbReference type="Proteomes" id="UP000799772">
    <property type="component" value="Unassembled WGS sequence"/>
</dbReference>